<name>A0ABW5NMW5_9FLAO</name>
<accession>A0ABW5NMW5</accession>
<evidence type="ECO:0000313" key="2">
    <source>
        <dbReference type="EMBL" id="MFD2600436.1"/>
    </source>
</evidence>
<keyword evidence="1" id="KW-0472">Membrane</keyword>
<keyword evidence="3" id="KW-1185">Reference proteome</keyword>
<evidence type="ECO:0008006" key="4">
    <source>
        <dbReference type="Google" id="ProtNLM"/>
    </source>
</evidence>
<dbReference type="Proteomes" id="UP001597480">
    <property type="component" value="Unassembled WGS sequence"/>
</dbReference>
<comment type="caution">
    <text evidence="2">The sequence shown here is derived from an EMBL/GenBank/DDBJ whole genome shotgun (WGS) entry which is preliminary data.</text>
</comment>
<evidence type="ECO:0000313" key="3">
    <source>
        <dbReference type="Proteomes" id="UP001597480"/>
    </source>
</evidence>
<protein>
    <recommendedName>
        <fullName evidence="4">DUF748 domain-containing protein</fullName>
    </recommendedName>
</protein>
<evidence type="ECO:0000256" key="1">
    <source>
        <dbReference type="SAM" id="Phobius"/>
    </source>
</evidence>
<gene>
    <name evidence="2" type="ORF">ACFSR3_00070</name>
</gene>
<dbReference type="EMBL" id="JBHUMD010000001">
    <property type="protein sequence ID" value="MFD2600436.1"/>
    <property type="molecule type" value="Genomic_DNA"/>
</dbReference>
<reference evidence="3" key="1">
    <citation type="journal article" date="2019" name="Int. J. Syst. Evol. Microbiol.">
        <title>The Global Catalogue of Microorganisms (GCM) 10K type strain sequencing project: providing services to taxonomists for standard genome sequencing and annotation.</title>
        <authorList>
            <consortium name="The Broad Institute Genomics Platform"/>
            <consortium name="The Broad Institute Genome Sequencing Center for Infectious Disease"/>
            <person name="Wu L."/>
            <person name="Ma J."/>
        </authorList>
    </citation>
    <scope>NUCLEOTIDE SEQUENCE [LARGE SCALE GENOMIC DNA]</scope>
    <source>
        <strain evidence="3">KCTC 42107</strain>
    </source>
</reference>
<organism evidence="2 3">
    <name type="scientific">Flavobacterium suzhouense</name>
    <dbReference type="NCBI Taxonomy" id="1529638"/>
    <lineage>
        <taxon>Bacteria</taxon>
        <taxon>Pseudomonadati</taxon>
        <taxon>Bacteroidota</taxon>
        <taxon>Flavobacteriia</taxon>
        <taxon>Flavobacteriales</taxon>
        <taxon>Flavobacteriaceae</taxon>
        <taxon>Flavobacterium</taxon>
    </lineage>
</organism>
<proteinExistence type="predicted"/>
<feature type="transmembrane region" description="Helical" evidence="1">
    <location>
        <begin position="7"/>
        <end position="29"/>
    </location>
</feature>
<sequence length="542" mass="62260">MKLLRKIVIILLSFFLLIAIASFGLSWYVSEKLPSILRGEKDFPYNVSYANLDIDLLSGSFTIQNTYLAPKDSLNQGIQTGAFGKIERIEVNNFSLWALLCKNQIAVSEVIIIKPDVTLFFRKEKYDPQKDFVKPFENTISTGKLVIKNGEFKMLDSLQKPSVKVANISFELTNIKVDSTTLKKDIPVRYRDYALKCDSLFFDMGKHYTITANKLSTTDSKLSLENFRMTPKQSREQFTRMQPKELDQFNLSTKKISIPNLDWGYFRDTLYVHTPKITLDGIYANIYRSKEPADDYTRKKLYSEMLRSLKFDLDVKQLDIKNTSIEYEEQLTFSKPAAKVSFSKFDAKIKNIYSLTGHNNQKKLPATVLDVKCLFMKSSPLRVTWSFNIPDKSDAFTIMGHLQNIDAQKTDAITMPLMNARTDGHIKEVKFTFNGNLRHGSGPFAINYDDLKVDILKKDGKKENKLVSTIANTIVKNDSDDKLKETHVEVDRIQHKSVFNFLWRFTEQGLKQSVLPKTVVNIANNKKEKKDEKEKAKTKGKK</sequence>
<keyword evidence="1" id="KW-1133">Transmembrane helix</keyword>
<dbReference type="RefSeq" id="WP_379819148.1">
    <property type="nucleotide sequence ID" value="NZ_JBHUMD010000001.1"/>
</dbReference>
<keyword evidence="1" id="KW-0812">Transmembrane</keyword>